<feature type="transmembrane region" description="Helical" evidence="2">
    <location>
        <begin position="136"/>
        <end position="158"/>
    </location>
</feature>
<dbReference type="OrthoDB" id="876729at2"/>
<dbReference type="RefSeq" id="WP_146894438.1">
    <property type="nucleotide sequence ID" value="NZ_BJYS01000001.1"/>
</dbReference>
<feature type="compositionally biased region" description="Pro residues" evidence="1">
    <location>
        <begin position="60"/>
        <end position="69"/>
    </location>
</feature>
<evidence type="ECO:0000256" key="1">
    <source>
        <dbReference type="SAM" id="MobiDB-lite"/>
    </source>
</evidence>
<protein>
    <recommendedName>
        <fullName evidence="3">SHOCT domain-containing protein</fullName>
    </recommendedName>
</protein>
<keyword evidence="2" id="KW-0812">Transmembrane</keyword>
<dbReference type="EMBL" id="BJYS01000001">
    <property type="protein sequence ID" value="GEO02386.1"/>
    <property type="molecule type" value="Genomic_DNA"/>
</dbReference>
<accession>A0A512ARR6</accession>
<name>A0A512ARR6_9BACT</name>
<dbReference type="AlphaFoldDB" id="A0A512ARR6"/>
<comment type="caution">
    <text evidence="4">The sequence shown here is derived from an EMBL/GenBank/DDBJ whole genome shotgun (WGS) entry which is preliminary data.</text>
</comment>
<evidence type="ECO:0000259" key="3">
    <source>
        <dbReference type="Pfam" id="PF09851"/>
    </source>
</evidence>
<feature type="domain" description="SHOCT" evidence="3">
    <location>
        <begin position="11"/>
        <end position="35"/>
    </location>
</feature>
<dbReference type="InterPro" id="IPR018649">
    <property type="entry name" value="SHOCT"/>
</dbReference>
<gene>
    <name evidence="4" type="ORF">AAE02nite_00500</name>
</gene>
<dbReference type="Proteomes" id="UP000321532">
    <property type="component" value="Unassembled WGS sequence"/>
</dbReference>
<feature type="region of interest" description="Disordered" evidence="1">
    <location>
        <begin position="40"/>
        <end position="70"/>
    </location>
</feature>
<feature type="region of interest" description="Disordered" evidence="1">
    <location>
        <begin position="162"/>
        <end position="216"/>
    </location>
</feature>
<reference evidence="4 5" key="1">
    <citation type="submission" date="2019-07" db="EMBL/GenBank/DDBJ databases">
        <title>Whole genome shotgun sequence of Adhaeribacter aerolatus NBRC 106133.</title>
        <authorList>
            <person name="Hosoyama A."/>
            <person name="Uohara A."/>
            <person name="Ohji S."/>
            <person name="Ichikawa N."/>
        </authorList>
    </citation>
    <scope>NUCLEOTIDE SEQUENCE [LARGE SCALE GENOMIC DNA]</scope>
    <source>
        <strain evidence="4 5">NBRC 106133</strain>
    </source>
</reference>
<evidence type="ECO:0000256" key="2">
    <source>
        <dbReference type="SAM" id="Phobius"/>
    </source>
</evidence>
<keyword evidence="5" id="KW-1185">Reference proteome</keyword>
<keyword evidence="2" id="KW-1133">Transmembrane helix</keyword>
<organism evidence="4 5">
    <name type="scientific">Adhaeribacter aerolatus</name>
    <dbReference type="NCBI Taxonomy" id="670289"/>
    <lineage>
        <taxon>Bacteria</taxon>
        <taxon>Pseudomonadati</taxon>
        <taxon>Bacteroidota</taxon>
        <taxon>Cytophagia</taxon>
        <taxon>Cytophagales</taxon>
        <taxon>Hymenobacteraceae</taxon>
        <taxon>Adhaeribacter</taxon>
    </lineage>
</organism>
<sequence>MENDFSALKSIQELKNLLDSGAITQQEYEVLKRKIIFGNNSSAATNPPQPTPVNPLRTETPPPIVPPTPMQERVYPRAVEGNSINSEYKNSEFKNVTNANREETVVNSIPENANRNFRSLTLDEPEEVTEGKRKDWLLTILISLAVILLVGLVAYHFFSDSESERLTSKSGPGTEEAAASEVTGTESPATKPEPAVTDSVRLNPEKGPTPPVNTPVEATTTEAATTAAGTLTVPAAETAPAATETIVPTPASPPKLSEEEALNKIKDRLQAYYADMKSAPFAAQNHFAPTVERYYTLTGTTPQAINENISSYHFNEFQDSQSSIEEGTLKMTSSGENGYEVTYIEHGTAFRKSKGQKQETTARVRARFNKDFKMTYFRQEQLLENRFIEE</sequence>
<keyword evidence="2" id="KW-0472">Membrane</keyword>
<dbReference type="Pfam" id="PF09851">
    <property type="entry name" value="SHOCT"/>
    <property type="match status" value="1"/>
</dbReference>
<proteinExistence type="predicted"/>
<evidence type="ECO:0000313" key="4">
    <source>
        <dbReference type="EMBL" id="GEO02386.1"/>
    </source>
</evidence>
<evidence type="ECO:0000313" key="5">
    <source>
        <dbReference type="Proteomes" id="UP000321532"/>
    </source>
</evidence>